<evidence type="ECO:0000313" key="1">
    <source>
        <dbReference type="EMBL" id="CAA6811371.1"/>
    </source>
</evidence>
<gene>
    <name evidence="1" type="ORF">HELGO_WM6428</name>
</gene>
<organism evidence="1">
    <name type="scientific">uncultured Campylobacterales bacterium</name>
    <dbReference type="NCBI Taxonomy" id="352960"/>
    <lineage>
        <taxon>Bacteria</taxon>
        <taxon>Pseudomonadati</taxon>
        <taxon>Campylobacterota</taxon>
        <taxon>Epsilonproteobacteria</taxon>
        <taxon>Campylobacterales</taxon>
        <taxon>environmental samples</taxon>
    </lineage>
</organism>
<dbReference type="Gene3D" id="3.10.450.530">
    <property type="entry name" value="Ribonuclease toxin, BrnT, of type II toxin-antitoxin system"/>
    <property type="match status" value="1"/>
</dbReference>
<dbReference type="InterPro" id="IPR007460">
    <property type="entry name" value="BrnT_toxin"/>
</dbReference>
<dbReference type="AlphaFoldDB" id="A0A6S6SWD4"/>
<protein>
    <recommendedName>
        <fullName evidence="2">BrnT family toxin</fullName>
    </recommendedName>
</protein>
<name>A0A6S6SWD4_9BACT</name>
<reference evidence="1" key="1">
    <citation type="submission" date="2020-01" db="EMBL/GenBank/DDBJ databases">
        <authorList>
            <person name="Meier V. D."/>
            <person name="Meier V D."/>
        </authorList>
    </citation>
    <scope>NUCLEOTIDE SEQUENCE</scope>
    <source>
        <strain evidence="1">HLG_WM_MAG_12</strain>
    </source>
</reference>
<dbReference type="EMBL" id="CACVAW010000044">
    <property type="protein sequence ID" value="CAA6811371.1"/>
    <property type="molecule type" value="Genomic_DNA"/>
</dbReference>
<proteinExistence type="predicted"/>
<accession>A0A6S6SWD4</accession>
<sequence>MTFKFIRYNSYKLMIGLLMNYNFEWDFNKAKSNFLKHRISFEDATSVFKDKNAISIFDEEHSLVEDRWITLGMDFKTRTLVVIHTFRLVNKNNFNIRIISARKATKNEQKAYIKG</sequence>
<dbReference type="InterPro" id="IPR038573">
    <property type="entry name" value="BrnT_sf"/>
</dbReference>
<dbReference type="Pfam" id="PF04365">
    <property type="entry name" value="BrnT_toxin"/>
    <property type="match status" value="1"/>
</dbReference>
<evidence type="ECO:0008006" key="2">
    <source>
        <dbReference type="Google" id="ProtNLM"/>
    </source>
</evidence>